<evidence type="ECO:0000313" key="1">
    <source>
        <dbReference type="EMBL" id="OOR65409.1"/>
    </source>
</evidence>
<dbReference type="EMBL" id="MUAU01000530">
    <property type="protein sequence ID" value="OOR65409.1"/>
    <property type="molecule type" value="Genomic_DNA"/>
</dbReference>
<gene>
    <name evidence="1" type="ORF">BLX06_35765</name>
</gene>
<organism evidence="1 2">
    <name type="scientific">Bacillus cereus</name>
    <dbReference type="NCBI Taxonomy" id="1396"/>
    <lineage>
        <taxon>Bacteria</taxon>
        <taxon>Bacillati</taxon>
        <taxon>Bacillota</taxon>
        <taxon>Bacilli</taxon>
        <taxon>Bacillales</taxon>
        <taxon>Bacillaceae</taxon>
        <taxon>Bacillus</taxon>
        <taxon>Bacillus cereus group</taxon>
    </lineage>
</organism>
<comment type="caution">
    <text evidence="1">The sequence shown here is derived from an EMBL/GenBank/DDBJ whole genome shotgun (WGS) entry which is preliminary data.</text>
</comment>
<protein>
    <submittedName>
        <fullName evidence="1">Uncharacterized protein</fullName>
    </submittedName>
</protein>
<accession>A0A9X6GBR7</accession>
<dbReference type="Proteomes" id="UP000190641">
    <property type="component" value="Unassembled WGS sequence"/>
</dbReference>
<feature type="non-terminal residue" evidence="1">
    <location>
        <position position="1"/>
    </location>
</feature>
<feature type="non-terminal residue" evidence="1">
    <location>
        <position position="113"/>
    </location>
</feature>
<proteinExistence type="predicted"/>
<reference evidence="1 2" key="1">
    <citation type="submission" date="2017-01" db="EMBL/GenBank/DDBJ databases">
        <title>Bacillus cereus isolates.</title>
        <authorList>
            <person name="Beno S.M."/>
        </authorList>
    </citation>
    <scope>NUCLEOTIDE SEQUENCE [LARGE SCALE GENOMIC DNA]</scope>
    <source>
        <strain evidence="1 2">FSL K6-1030</strain>
    </source>
</reference>
<sequence>PMRYKSGKNAGEIRTEKVVYYRPPNEADLAALEEAERRLMEHWDEWDAKGLIPTEAIPKGYNTNQPIMYGMTRWCEMFTPRQLLGHITLVEELNRLKPRILDELGEDRGRAVV</sequence>
<name>A0A9X6GBR7_BACCE</name>
<dbReference type="AlphaFoldDB" id="A0A9X6GBR7"/>
<evidence type="ECO:0000313" key="2">
    <source>
        <dbReference type="Proteomes" id="UP000190641"/>
    </source>
</evidence>